<evidence type="ECO:0000313" key="8">
    <source>
        <dbReference type="EMBL" id="SJZ46383.1"/>
    </source>
</evidence>
<dbReference type="AlphaFoldDB" id="A0A1T4KVI9"/>
<dbReference type="GeneID" id="70583456"/>
<dbReference type="InterPro" id="IPR051449">
    <property type="entry name" value="ABC-2_transporter_component"/>
</dbReference>
<dbReference type="GO" id="GO:0005886">
    <property type="term" value="C:plasma membrane"/>
    <property type="evidence" value="ECO:0007669"/>
    <property type="project" value="UniProtKB-SubCell"/>
</dbReference>
<dbReference type="InterPro" id="IPR013525">
    <property type="entry name" value="ABC2_TM"/>
</dbReference>
<reference evidence="9" key="1">
    <citation type="submission" date="2017-02" db="EMBL/GenBank/DDBJ databases">
        <authorList>
            <person name="Varghese N."/>
            <person name="Submissions S."/>
        </authorList>
    </citation>
    <scope>NUCLEOTIDE SEQUENCE [LARGE SCALE GENOMIC DNA]</scope>
    <source>
        <strain evidence="9">DSM 19608</strain>
    </source>
</reference>
<dbReference type="Pfam" id="PF12698">
    <property type="entry name" value="ABC2_membrane_3"/>
    <property type="match status" value="1"/>
</dbReference>
<dbReference type="GO" id="GO:0140359">
    <property type="term" value="F:ABC-type transporter activity"/>
    <property type="evidence" value="ECO:0007669"/>
    <property type="project" value="InterPro"/>
</dbReference>
<feature type="transmembrane region" description="Helical" evidence="6">
    <location>
        <begin position="226"/>
        <end position="245"/>
    </location>
</feature>
<dbReference type="OrthoDB" id="9811522at2"/>
<dbReference type="PANTHER" id="PTHR30294:SF46">
    <property type="entry name" value="ABC TRANSPORTER PERMEASE"/>
    <property type="match status" value="1"/>
</dbReference>
<keyword evidence="2" id="KW-1003">Cell membrane</keyword>
<dbReference type="RefSeq" id="WP_078924740.1">
    <property type="nucleotide sequence ID" value="NZ_FUXB01000002.1"/>
</dbReference>
<keyword evidence="3 6" id="KW-0812">Transmembrane</keyword>
<evidence type="ECO:0000256" key="4">
    <source>
        <dbReference type="ARBA" id="ARBA00022989"/>
    </source>
</evidence>
<feature type="transmembrane region" description="Helical" evidence="6">
    <location>
        <begin position="318"/>
        <end position="338"/>
    </location>
</feature>
<feature type="transmembrane region" description="Helical" evidence="6">
    <location>
        <begin position="116"/>
        <end position="136"/>
    </location>
</feature>
<protein>
    <submittedName>
        <fullName evidence="8">ABC-2 type transport system permease protein</fullName>
    </submittedName>
</protein>
<feature type="transmembrane region" description="Helical" evidence="6">
    <location>
        <begin position="20"/>
        <end position="37"/>
    </location>
</feature>
<keyword evidence="9" id="KW-1185">Reference proteome</keyword>
<feature type="domain" description="ABC-2 type transporter transmembrane" evidence="7">
    <location>
        <begin position="22"/>
        <end position="368"/>
    </location>
</feature>
<feature type="transmembrane region" description="Helical" evidence="6">
    <location>
        <begin position="185"/>
        <end position="205"/>
    </location>
</feature>
<evidence type="ECO:0000256" key="2">
    <source>
        <dbReference type="ARBA" id="ARBA00022475"/>
    </source>
</evidence>
<dbReference type="PANTHER" id="PTHR30294">
    <property type="entry name" value="MEMBRANE COMPONENT OF ABC TRANSPORTER YHHJ-RELATED"/>
    <property type="match status" value="1"/>
</dbReference>
<feature type="transmembrane region" description="Helical" evidence="6">
    <location>
        <begin position="350"/>
        <end position="370"/>
    </location>
</feature>
<dbReference type="EMBL" id="FUXB01000002">
    <property type="protein sequence ID" value="SJZ46383.1"/>
    <property type="molecule type" value="Genomic_DNA"/>
</dbReference>
<dbReference type="Proteomes" id="UP000190834">
    <property type="component" value="Unassembled WGS sequence"/>
</dbReference>
<proteinExistence type="predicted"/>
<dbReference type="STRING" id="1123491.SAMN02745782_00323"/>
<evidence type="ECO:0000256" key="1">
    <source>
        <dbReference type="ARBA" id="ARBA00004651"/>
    </source>
</evidence>
<feature type="transmembrane region" description="Helical" evidence="6">
    <location>
        <begin position="290"/>
        <end position="312"/>
    </location>
</feature>
<evidence type="ECO:0000313" key="9">
    <source>
        <dbReference type="Proteomes" id="UP000190834"/>
    </source>
</evidence>
<accession>A0A1T4KVI9</accession>
<organism evidence="8 9">
    <name type="scientific">Vibrio cincinnatiensis DSM 19608</name>
    <dbReference type="NCBI Taxonomy" id="1123491"/>
    <lineage>
        <taxon>Bacteria</taxon>
        <taxon>Pseudomonadati</taxon>
        <taxon>Pseudomonadota</taxon>
        <taxon>Gammaproteobacteria</taxon>
        <taxon>Vibrionales</taxon>
        <taxon>Vibrionaceae</taxon>
        <taxon>Vibrio</taxon>
    </lineage>
</organism>
<evidence type="ECO:0000256" key="3">
    <source>
        <dbReference type="ARBA" id="ARBA00022692"/>
    </source>
</evidence>
<keyword evidence="5 6" id="KW-0472">Membrane</keyword>
<name>A0A1T4KVI9_VIBCI</name>
<evidence type="ECO:0000256" key="6">
    <source>
        <dbReference type="SAM" id="Phobius"/>
    </source>
</evidence>
<keyword evidence="4 6" id="KW-1133">Transmembrane helix</keyword>
<feature type="transmembrane region" description="Helical" evidence="6">
    <location>
        <begin position="265"/>
        <end position="283"/>
    </location>
</feature>
<sequence length="382" mass="42525">MTLFELFKTELKALLTNPVVMLTMVGGVVFYSFLYPLPYSQQTPRELPITVVNLDKSQTSYQLERMVDATPQVQVVQRDHSIEEAKQAFLQGKVSGILVIPEHFYKDLLLGKSPTLAYAGYAAYFLVYGTIVEGLAQAGGTLAAKAKISRLIVEGEPLNIALEHSSSLQSNQKPTFNPRMGYIDYVVPAVFVLILQQTLAMASGLMVGTQKQGNGYWSRVSPLRLILIRSFIFTACYYLLSMYYFGASFSRLGINTLANPIDLLLLLLPFLLSACFVGIWLGALTPRRELVTMLVLLSSLPLAFSAGFIWPLEALPTPIAWFANLFPSTPGIQGFLALNQMGAEWQQITPQWTLLWLQSLGWGLLAWWQFKRTGKGALAHRD</sequence>
<gene>
    <name evidence="8" type="ORF">SAMN02745782_00323</name>
</gene>
<evidence type="ECO:0000256" key="5">
    <source>
        <dbReference type="ARBA" id="ARBA00023136"/>
    </source>
</evidence>
<dbReference type="Gene3D" id="3.40.1710.10">
    <property type="entry name" value="abc type-2 transporter like domain"/>
    <property type="match status" value="1"/>
</dbReference>
<comment type="subcellular location">
    <subcellularLocation>
        <location evidence="1">Cell membrane</location>
        <topology evidence="1">Multi-pass membrane protein</topology>
    </subcellularLocation>
</comment>
<evidence type="ECO:0000259" key="7">
    <source>
        <dbReference type="Pfam" id="PF12698"/>
    </source>
</evidence>